<accession>A0A369K7Q3</accession>
<evidence type="ECO:0000256" key="4">
    <source>
        <dbReference type="ARBA" id="ARBA00022801"/>
    </source>
</evidence>
<evidence type="ECO:0000313" key="5">
    <source>
        <dbReference type="EMBL" id="RDB28877.1"/>
    </source>
</evidence>
<proteinExistence type="inferred from homology"/>
<dbReference type="GO" id="GO:0005811">
    <property type="term" value="C:lipid droplet"/>
    <property type="evidence" value="ECO:0007669"/>
    <property type="project" value="UniProtKB-SubCell"/>
</dbReference>
<protein>
    <submittedName>
        <fullName evidence="5">Lipid droplet-associated hydrolase</fullName>
    </submittedName>
</protein>
<dbReference type="InParanoid" id="A0A369K7Q3"/>
<keyword evidence="4 5" id="KW-0378">Hydrolase</keyword>
<dbReference type="Proteomes" id="UP000076154">
    <property type="component" value="Unassembled WGS sequence"/>
</dbReference>
<comment type="subcellular location">
    <subcellularLocation>
        <location evidence="1">Lipid droplet</location>
    </subcellularLocation>
</comment>
<sequence length="331" mass="36872">MSLPPFLQPRLPKNSLVSDYLNGIFHHKHPLGPSHAQWWPAKLGQPETVILFIPGNPGLLDFYTPFLTAIHDQDTTSKLAILSHSHIGHTPGVESGPPARSPEAQHGLSVQIEGSLETFDAICSAFGPNTKVVIVGHSVGAWLSLQVLKERPLAVSAVFLLFPTISHIGNTPNGRRISWLFSPRMRLVISWLSYVTRVFPATFLSLVYNGWPLSQILVLQTLLHSPPSIRAALYMAHDEMETIRDLDVPLLDAHRQKLSFYFAEQDDWVGEQKDEILRSLKPASGAVRIVHGHPDIPHAFCINHGQLLAQQCHQWLSDSLKEFTEQDTSNS</sequence>
<comment type="similarity">
    <text evidence="2">Belongs to the AB hydrolase superfamily. LDAH family.</text>
</comment>
<dbReference type="InterPro" id="IPR029058">
    <property type="entry name" value="AB_hydrolase_fold"/>
</dbReference>
<dbReference type="EMBL" id="LUEZ02000010">
    <property type="protein sequence ID" value="RDB28877.1"/>
    <property type="molecule type" value="Genomic_DNA"/>
</dbReference>
<dbReference type="PANTHER" id="PTHR13390:SF0">
    <property type="entry name" value="LIPID DROPLET-ASSOCIATED HYDROLASE"/>
    <property type="match status" value="1"/>
</dbReference>
<keyword evidence="3" id="KW-0551">Lipid droplet</keyword>
<name>A0A369K7Q3_HYPMA</name>
<dbReference type="Gene3D" id="3.40.50.1820">
    <property type="entry name" value="alpha/beta hydrolase"/>
    <property type="match status" value="1"/>
</dbReference>
<dbReference type="PANTHER" id="PTHR13390">
    <property type="entry name" value="LIPASE"/>
    <property type="match status" value="1"/>
</dbReference>
<evidence type="ECO:0000256" key="1">
    <source>
        <dbReference type="ARBA" id="ARBA00004502"/>
    </source>
</evidence>
<evidence type="ECO:0000313" key="6">
    <source>
        <dbReference type="Proteomes" id="UP000076154"/>
    </source>
</evidence>
<comment type="caution">
    <text evidence="5">The sequence shown here is derived from an EMBL/GenBank/DDBJ whole genome shotgun (WGS) entry which is preliminary data.</text>
</comment>
<dbReference type="GO" id="GO:0019915">
    <property type="term" value="P:lipid storage"/>
    <property type="evidence" value="ECO:0007669"/>
    <property type="project" value="InterPro"/>
</dbReference>
<evidence type="ECO:0000256" key="3">
    <source>
        <dbReference type="ARBA" id="ARBA00022677"/>
    </source>
</evidence>
<dbReference type="STRING" id="39966.A0A369K7Q3"/>
<evidence type="ECO:0000256" key="2">
    <source>
        <dbReference type="ARBA" id="ARBA00008300"/>
    </source>
</evidence>
<gene>
    <name evidence="5" type="primary">LDAH</name>
    <name evidence="5" type="ORF">Hypma_015712</name>
</gene>
<dbReference type="SUPFAM" id="SSF53474">
    <property type="entry name" value="alpha/beta-Hydrolases"/>
    <property type="match status" value="1"/>
</dbReference>
<dbReference type="GO" id="GO:0016298">
    <property type="term" value="F:lipase activity"/>
    <property type="evidence" value="ECO:0007669"/>
    <property type="project" value="InterPro"/>
</dbReference>
<dbReference type="OrthoDB" id="448051at2759"/>
<organism evidence="5 6">
    <name type="scientific">Hypsizygus marmoreus</name>
    <name type="common">White beech mushroom</name>
    <name type="synonym">Agaricus marmoreus</name>
    <dbReference type="NCBI Taxonomy" id="39966"/>
    <lineage>
        <taxon>Eukaryota</taxon>
        <taxon>Fungi</taxon>
        <taxon>Dikarya</taxon>
        <taxon>Basidiomycota</taxon>
        <taxon>Agaricomycotina</taxon>
        <taxon>Agaricomycetes</taxon>
        <taxon>Agaricomycetidae</taxon>
        <taxon>Agaricales</taxon>
        <taxon>Tricholomatineae</taxon>
        <taxon>Lyophyllaceae</taxon>
        <taxon>Hypsizygus</taxon>
    </lineage>
</organism>
<keyword evidence="6" id="KW-1185">Reference proteome</keyword>
<dbReference type="AlphaFoldDB" id="A0A369K7Q3"/>
<dbReference type="Pfam" id="PF10230">
    <property type="entry name" value="LIDHydrolase"/>
    <property type="match status" value="1"/>
</dbReference>
<reference evidence="5" key="1">
    <citation type="submission" date="2018-04" db="EMBL/GenBank/DDBJ databases">
        <title>Whole genome sequencing of Hypsizygus marmoreus.</title>
        <authorList>
            <person name="Choi I.-G."/>
            <person name="Min B."/>
            <person name="Kim J.-G."/>
            <person name="Kim S."/>
            <person name="Oh Y.-L."/>
            <person name="Kong W.-S."/>
            <person name="Park H."/>
            <person name="Jeong J."/>
            <person name="Song E.-S."/>
        </authorList>
    </citation>
    <scope>NUCLEOTIDE SEQUENCE [LARGE SCALE GENOMIC DNA]</scope>
    <source>
        <strain evidence="5">51987-8</strain>
    </source>
</reference>
<dbReference type="InterPro" id="IPR019363">
    <property type="entry name" value="LDAH"/>
</dbReference>